<evidence type="ECO:0000259" key="4">
    <source>
        <dbReference type="Pfam" id="PF01918"/>
    </source>
</evidence>
<dbReference type="SUPFAM" id="SSF82704">
    <property type="entry name" value="AlbA-like"/>
    <property type="match status" value="1"/>
</dbReference>
<evidence type="ECO:0000256" key="1">
    <source>
        <dbReference type="ARBA" id="ARBA00004123"/>
    </source>
</evidence>
<comment type="similarity">
    <text evidence="2">Belongs to the histone-like Alba family.</text>
</comment>
<keyword evidence="3" id="KW-0539">Nucleus</keyword>
<dbReference type="GO" id="GO:0005634">
    <property type="term" value="C:nucleus"/>
    <property type="evidence" value="ECO:0007669"/>
    <property type="project" value="UniProtKB-SubCell"/>
</dbReference>
<accession>A0A433B947</accession>
<proteinExistence type="inferred from homology"/>
<protein>
    <recommendedName>
        <fullName evidence="4">DNA/RNA-binding protein Alba-like domain-containing protein</fullName>
    </recommendedName>
</protein>
<dbReference type="PANTHER" id="PTHR13516">
    <property type="entry name" value="RIBONUCLEASE P SUBUNIT P25"/>
    <property type="match status" value="1"/>
</dbReference>
<reference evidence="5 6" key="1">
    <citation type="journal article" date="2018" name="New Phytol.">
        <title>Phylogenomics of Endogonaceae and evolution of mycorrhizas within Mucoromycota.</title>
        <authorList>
            <person name="Chang Y."/>
            <person name="Desiro A."/>
            <person name="Na H."/>
            <person name="Sandor L."/>
            <person name="Lipzen A."/>
            <person name="Clum A."/>
            <person name="Barry K."/>
            <person name="Grigoriev I.V."/>
            <person name="Martin F.M."/>
            <person name="Stajich J.E."/>
            <person name="Smith M.E."/>
            <person name="Bonito G."/>
            <person name="Spatafora J.W."/>
        </authorList>
    </citation>
    <scope>NUCLEOTIDE SEQUENCE [LARGE SCALE GENOMIC DNA]</scope>
    <source>
        <strain evidence="5 6">GMNB39</strain>
    </source>
</reference>
<evidence type="ECO:0000256" key="3">
    <source>
        <dbReference type="ARBA" id="ARBA00023242"/>
    </source>
</evidence>
<dbReference type="AlphaFoldDB" id="A0A433B947"/>
<gene>
    <name evidence="5" type="ORF">BC936DRAFT_139906</name>
</gene>
<dbReference type="Gene3D" id="3.30.110.20">
    <property type="entry name" value="Alba-like domain"/>
    <property type="match status" value="1"/>
</dbReference>
<keyword evidence="6" id="KW-1185">Reference proteome</keyword>
<dbReference type="InterPro" id="IPR002775">
    <property type="entry name" value="DNA/RNA-bd_Alba-like"/>
</dbReference>
<name>A0A433B947_9FUNG</name>
<comment type="subcellular location">
    <subcellularLocation>
        <location evidence="1">Nucleus</location>
    </subcellularLocation>
</comment>
<evidence type="ECO:0000256" key="2">
    <source>
        <dbReference type="ARBA" id="ARBA00008018"/>
    </source>
</evidence>
<dbReference type="Proteomes" id="UP000268093">
    <property type="component" value="Unassembled WGS sequence"/>
</dbReference>
<dbReference type="InterPro" id="IPR036882">
    <property type="entry name" value="Alba-like_dom_sf"/>
</dbReference>
<dbReference type="PANTHER" id="PTHR13516:SF4">
    <property type="entry name" value="FI09323P"/>
    <property type="match status" value="1"/>
</dbReference>
<evidence type="ECO:0000313" key="5">
    <source>
        <dbReference type="EMBL" id="RUP11971.1"/>
    </source>
</evidence>
<dbReference type="Pfam" id="PF01918">
    <property type="entry name" value="Alba"/>
    <property type="match status" value="1"/>
</dbReference>
<evidence type="ECO:0000313" key="6">
    <source>
        <dbReference type="Proteomes" id="UP000268093"/>
    </source>
</evidence>
<dbReference type="InterPro" id="IPR051958">
    <property type="entry name" value="Alba-like_NAB"/>
</dbReference>
<dbReference type="GO" id="GO:0003723">
    <property type="term" value="F:RNA binding"/>
    <property type="evidence" value="ECO:0007669"/>
    <property type="project" value="TreeGrafter"/>
</dbReference>
<organism evidence="5 6">
    <name type="scientific">Jimgerdemannia flammicorona</name>
    <dbReference type="NCBI Taxonomy" id="994334"/>
    <lineage>
        <taxon>Eukaryota</taxon>
        <taxon>Fungi</taxon>
        <taxon>Fungi incertae sedis</taxon>
        <taxon>Mucoromycota</taxon>
        <taxon>Mucoromycotina</taxon>
        <taxon>Endogonomycetes</taxon>
        <taxon>Endogonales</taxon>
        <taxon>Endogonaceae</taxon>
        <taxon>Jimgerdemannia</taxon>
    </lineage>
</organism>
<comment type="caution">
    <text evidence="5">The sequence shown here is derived from an EMBL/GenBank/DDBJ whole genome shotgun (WGS) entry which is preliminary data.</text>
</comment>
<sequence length="256" mass="29279">MQTEPENVSSDYLRKNHLSFAGMSIFRPSFEAHPTSTIRNPPTLHTTIVRNLGGCSLRLSNRLSQGYLKILQRRTDVGHSLNYFHSSKTAHYVPRLRTPWYNRRRQTMENYRRQPKSQEINQEHSLPAPADNEIRVTTQGKIKTYVSHGLALLQASLIYQDSRFHSIVLTGQGKAINKTVSVTEIIKRRLDGSLHQYTQVGNVKATDVWESVQRDLDKLVVTRHLPVITIHLATMVLPDLEKLSGYQPPTGKDIYQ</sequence>
<dbReference type="OrthoDB" id="424402at2759"/>
<dbReference type="EMBL" id="RBNI01016043">
    <property type="protein sequence ID" value="RUP11971.1"/>
    <property type="molecule type" value="Genomic_DNA"/>
</dbReference>
<feature type="domain" description="DNA/RNA-binding protein Alba-like" evidence="4">
    <location>
        <begin position="132"/>
        <end position="201"/>
    </location>
</feature>